<evidence type="ECO:0000256" key="3">
    <source>
        <dbReference type="ARBA" id="ARBA00022475"/>
    </source>
</evidence>
<evidence type="ECO:0000256" key="7">
    <source>
        <dbReference type="ARBA" id="ARBA00022989"/>
    </source>
</evidence>
<dbReference type="PROSITE" id="PS00211">
    <property type="entry name" value="ABC_TRANSPORTER_1"/>
    <property type="match status" value="1"/>
</dbReference>
<dbReference type="GO" id="GO:0005524">
    <property type="term" value="F:ATP binding"/>
    <property type="evidence" value="ECO:0007669"/>
    <property type="project" value="UniProtKB-KW"/>
</dbReference>
<dbReference type="EMBL" id="VXRY01000184">
    <property type="protein sequence ID" value="MXY33382.1"/>
    <property type="molecule type" value="Genomic_DNA"/>
</dbReference>
<keyword evidence="6" id="KW-0067">ATP-binding</keyword>
<dbReference type="InterPro" id="IPR003593">
    <property type="entry name" value="AAA+_ATPase"/>
</dbReference>
<evidence type="ECO:0000313" key="12">
    <source>
        <dbReference type="EMBL" id="MXY33382.1"/>
    </source>
</evidence>
<keyword evidence="3" id="KW-1003">Cell membrane</keyword>
<dbReference type="Pfam" id="PF00005">
    <property type="entry name" value="ABC_tran"/>
    <property type="match status" value="1"/>
</dbReference>
<evidence type="ECO:0000256" key="1">
    <source>
        <dbReference type="ARBA" id="ARBA00004651"/>
    </source>
</evidence>
<evidence type="ECO:0000256" key="4">
    <source>
        <dbReference type="ARBA" id="ARBA00022692"/>
    </source>
</evidence>
<dbReference type="Gene3D" id="1.20.1560.10">
    <property type="entry name" value="ABC transporter type 1, transmembrane domain"/>
    <property type="match status" value="1"/>
</dbReference>
<evidence type="ECO:0000256" key="2">
    <source>
        <dbReference type="ARBA" id="ARBA00022448"/>
    </source>
</evidence>
<evidence type="ECO:0000259" key="10">
    <source>
        <dbReference type="PROSITE" id="PS50893"/>
    </source>
</evidence>
<dbReference type="InterPro" id="IPR003439">
    <property type="entry name" value="ABC_transporter-like_ATP-bd"/>
</dbReference>
<sequence length="729" mass="79370">MRATPDKLKERALLQVDFCLEAMRSGAHLAIGLKSRVVDGHVATGIIWNALEGLPGIRVSRMDFGERDFHLGSDGTYLSLTWNGDMHVVEPLTDGQFLATLRTVGGGIENSALGTWVDLSDELGFIGEVWRLERVDDRAAAAAHGEDVAEYGLRDFVIGHFLRLGPLVFKVVGASMAVTLATIATPLGFQTFADKILPYAAHSSLTAVTILLVLSALAASILSCYKNYQQSVLLARYQNGLGKEVFARLISMDVPYLLRHKVGDLTKLVDQVEEAANFLARQLLGTVTAVLSLLVVLPLLFIYNARLAVIVVIVGLIMALTVALALSPLRRRIERAYQYDASFQSTLIETLKGMQTVKALTAESHFLQRANHSLEVNLYGRFTVSRLHHVVGAILGFQSQLISVIVILFGAQAVFANQMTIGQLIAFNMLANNVVGPLVSVVLTAAGLENFRLARAKLRELVPPDHGDLLDSEMIDLRGDIEFENVWFRYPGTEAWVLKDVNLTIRQGEMFGVVGASGSGKSTLMTLLMGFYAPTRGSIRINGYDISMLSPNRLRNGIASVQQTSFLFNSSVLENVHLGRLDAGYADVVGAMTKSGAEEFVSKLPQQYLTTLTEDGGNLSGGQRQRLAIARALVRGADIMLFDEATSALDVETEMQIRHAIHTACQGKTGLIIAHRLDTLADCTRLVVMRQGGIEAVGKHEELIIGDNSYRRMLQGKSGLAAAPDEPMN</sequence>
<dbReference type="SMART" id="SM00382">
    <property type="entry name" value="AAA"/>
    <property type="match status" value="1"/>
</dbReference>
<feature type="transmembrane region" description="Helical" evidence="9">
    <location>
        <begin position="283"/>
        <end position="301"/>
    </location>
</feature>
<evidence type="ECO:0000259" key="11">
    <source>
        <dbReference type="PROSITE" id="PS50929"/>
    </source>
</evidence>
<dbReference type="GO" id="GO:0016887">
    <property type="term" value="F:ATP hydrolysis activity"/>
    <property type="evidence" value="ECO:0007669"/>
    <property type="project" value="InterPro"/>
</dbReference>
<dbReference type="GO" id="GO:0005886">
    <property type="term" value="C:plasma membrane"/>
    <property type="evidence" value="ECO:0007669"/>
    <property type="project" value="UniProtKB-SubCell"/>
</dbReference>
<keyword evidence="4 9" id="KW-0812">Transmembrane</keyword>
<dbReference type="InterPro" id="IPR011527">
    <property type="entry name" value="ABC1_TM_dom"/>
</dbReference>
<gene>
    <name evidence="12" type="ORF">F4Y60_04685</name>
</gene>
<keyword evidence="5" id="KW-0547">Nucleotide-binding</keyword>
<keyword evidence="2" id="KW-0813">Transport</keyword>
<dbReference type="Pfam" id="PF00664">
    <property type="entry name" value="ABC_membrane"/>
    <property type="match status" value="1"/>
</dbReference>
<accession>A0A6B0Y0E4</accession>
<dbReference type="Gene3D" id="3.40.50.300">
    <property type="entry name" value="P-loop containing nucleotide triphosphate hydrolases"/>
    <property type="match status" value="1"/>
</dbReference>
<dbReference type="PANTHER" id="PTHR24221:SF647">
    <property type="entry name" value="BLL6336 PROTEIN"/>
    <property type="match status" value="1"/>
</dbReference>
<feature type="domain" description="ABC transporter" evidence="10">
    <location>
        <begin position="481"/>
        <end position="716"/>
    </location>
</feature>
<keyword evidence="8 9" id="KW-0472">Membrane</keyword>
<dbReference type="FunFam" id="3.40.50.300:FF:000299">
    <property type="entry name" value="ABC transporter ATP-binding protein/permease"/>
    <property type="match status" value="1"/>
</dbReference>
<dbReference type="PANTHER" id="PTHR24221">
    <property type="entry name" value="ATP-BINDING CASSETTE SUB-FAMILY B"/>
    <property type="match status" value="1"/>
</dbReference>
<feature type="domain" description="ABC transmembrane type-1" evidence="11">
    <location>
        <begin position="171"/>
        <end position="450"/>
    </location>
</feature>
<feature type="transmembrane region" description="Helical" evidence="9">
    <location>
        <begin position="421"/>
        <end position="448"/>
    </location>
</feature>
<dbReference type="InterPro" id="IPR017871">
    <property type="entry name" value="ABC_transporter-like_CS"/>
</dbReference>
<evidence type="ECO:0000256" key="8">
    <source>
        <dbReference type="ARBA" id="ARBA00023136"/>
    </source>
</evidence>
<feature type="transmembrane region" description="Helical" evidence="9">
    <location>
        <begin position="201"/>
        <end position="225"/>
    </location>
</feature>
<dbReference type="PROSITE" id="PS50929">
    <property type="entry name" value="ABC_TM1F"/>
    <property type="match status" value="1"/>
</dbReference>
<keyword evidence="7 9" id="KW-1133">Transmembrane helix</keyword>
<proteinExistence type="predicted"/>
<dbReference type="GO" id="GO:0034040">
    <property type="term" value="F:ATPase-coupled lipid transmembrane transporter activity"/>
    <property type="evidence" value="ECO:0007669"/>
    <property type="project" value="TreeGrafter"/>
</dbReference>
<dbReference type="InterPro" id="IPR039421">
    <property type="entry name" value="Type_1_exporter"/>
</dbReference>
<feature type="transmembrane region" description="Helical" evidence="9">
    <location>
        <begin position="307"/>
        <end position="326"/>
    </location>
</feature>
<evidence type="ECO:0000256" key="9">
    <source>
        <dbReference type="SAM" id="Phobius"/>
    </source>
</evidence>
<dbReference type="PROSITE" id="PS50893">
    <property type="entry name" value="ABC_TRANSPORTER_2"/>
    <property type="match status" value="1"/>
</dbReference>
<evidence type="ECO:0000256" key="6">
    <source>
        <dbReference type="ARBA" id="ARBA00022840"/>
    </source>
</evidence>
<dbReference type="AlphaFoldDB" id="A0A6B0Y0E4"/>
<reference evidence="12" key="1">
    <citation type="submission" date="2019-09" db="EMBL/GenBank/DDBJ databases">
        <title>Characterisation of the sponge microbiome using genome-centric metagenomics.</title>
        <authorList>
            <person name="Engelberts J.P."/>
            <person name="Robbins S.J."/>
            <person name="De Goeij J.M."/>
            <person name="Aranda M."/>
            <person name="Bell S.C."/>
            <person name="Webster N.S."/>
        </authorList>
    </citation>
    <scope>NUCLEOTIDE SEQUENCE</scope>
    <source>
        <strain evidence="12">SB0664_bin_43</strain>
    </source>
</reference>
<feature type="transmembrane region" description="Helical" evidence="9">
    <location>
        <begin position="167"/>
        <end position="189"/>
    </location>
</feature>
<evidence type="ECO:0000256" key="5">
    <source>
        <dbReference type="ARBA" id="ARBA00022741"/>
    </source>
</evidence>
<feature type="transmembrane region" description="Helical" evidence="9">
    <location>
        <begin position="390"/>
        <end position="415"/>
    </location>
</feature>
<dbReference type="InterPro" id="IPR027417">
    <property type="entry name" value="P-loop_NTPase"/>
</dbReference>
<dbReference type="SUPFAM" id="SSF90123">
    <property type="entry name" value="ABC transporter transmembrane region"/>
    <property type="match status" value="1"/>
</dbReference>
<protein>
    <submittedName>
        <fullName evidence="12">Peptidase domain-containing ABC transporter</fullName>
    </submittedName>
</protein>
<comment type="subcellular location">
    <subcellularLocation>
        <location evidence="1">Cell membrane</location>
        <topology evidence="1">Multi-pass membrane protein</topology>
    </subcellularLocation>
</comment>
<comment type="caution">
    <text evidence="12">The sequence shown here is derived from an EMBL/GenBank/DDBJ whole genome shotgun (WGS) entry which is preliminary data.</text>
</comment>
<dbReference type="SUPFAM" id="SSF52540">
    <property type="entry name" value="P-loop containing nucleoside triphosphate hydrolases"/>
    <property type="match status" value="1"/>
</dbReference>
<name>A0A6B0Y0E4_9RHOB</name>
<organism evidence="12">
    <name type="scientific">Boseongicola sp. SB0664_bin_43</name>
    <dbReference type="NCBI Taxonomy" id="2604844"/>
    <lineage>
        <taxon>Bacteria</taxon>
        <taxon>Pseudomonadati</taxon>
        <taxon>Pseudomonadota</taxon>
        <taxon>Alphaproteobacteria</taxon>
        <taxon>Rhodobacterales</taxon>
        <taxon>Paracoccaceae</taxon>
        <taxon>Boseongicola</taxon>
    </lineage>
</organism>
<dbReference type="GO" id="GO:0140359">
    <property type="term" value="F:ABC-type transporter activity"/>
    <property type="evidence" value="ECO:0007669"/>
    <property type="project" value="InterPro"/>
</dbReference>
<dbReference type="InterPro" id="IPR036640">
    <property type="entry name" value="ABC1_TM_sf"/>
</dbReference>